<dbReference type="GO" id="GO:0005814">
    <property type="term" value="C:centriole"/>
    <property type="evidence" value="ECO:0007669"/>
    <property type="project" value="UniProtKB-SubCell"/>
</dbReference>
<evidence type="ECO:0000256" key="5">
    <source>
        <dbReference type="SAM" id="Coils"/>
    </source>
</evidence>
<keyword evidence="3" id="KW-0206">Cytoskeleton</keyword>
<evidence type="ECO:0000256" key="3">
    <source>
        <dbReference type="ARBA" id="ARBA00023212"/>
    </source>
</evidence>
<accession>A0A1Y1L2R6</accession>
<dbReference type="PANTHER" id="PTHR20544:SF0">
    <property type="entry name" value="NUCLEOPROTEIN TPR_MLP1 DOMAIN-CONTAINING PROTEIN"/>
    <property type="match status" value="1"/>
</dbReference>
<evidence type="ECO:0000256" key="4">
    <source>
        <dbReference type="ARBA" id="ARBA00038123"/>
    </source>
</evidence>
<evidence type="ECO:0000256" key="2">
    <source>
        <dbReference type="ARBA" id="ARBA00022490"/>
    </source>
</evidence>
<protein>
    <recommendedName>
        <fullName evidence="7">Centrosomal protein of 135 kDa</fullName>
    </recommendedName>
</protein>
<dbReference type="InterPro" id="IPR051877">
    <property type="entry name" value="Centriole_BasalBody_StrucProt"/>
</dbReference>
<feature type="coiled-coil region" evidence="5">
    <location>
        <begin position="241"/>
        <end position="268"/>
    </location>
</feature>
<keyword evidence="2" id="KW-0963">Cytoplasm</keyword>
<sequence>MEERFRRVRKHLDSLGYMQVLIPESLPLVEKLTADLIQTTESLKKYKELAKETIEERDTLQYGVEPYRCDNAKLVKECNDLHLAFLQFREQNEKLQKDLKRRILCFERDGLEIGAECEKLKKRIRDLEYESAKKTDHLLSLNKNSGSKSSTNAFATSSKSKLTFKSDTDMALADQKILKLTKEIGKLKDEISHLYEINESHKSQIFNRDKEIERLTQMLEGGRPMAAVYKDYCPKESEGLVTQLQKQASFLQKEKAELEVRLKEALGKQHEAMKRALSLADRNKHLEDELRDIDQMALTVEADCNMAVKSTTEKVSRLEDKVHELRLQIQSLEKELSEMKRDKQELLSDIDAIKVEKKHLQSVLETALDEKKRLSDRLNQLTIIEHDLNLEIDRLVQASANQKRKIAELECQLLSGKIETVSDLPTKRDSSSEQLKTERDFYIREYRRLTNQINDPSTKYNRASQLLTCRSNSKDQLIATLQHENKILAQEKHNLMTRLENARETVEGADFEGLSWKTAMRKVERERDMLKADLCRLEEERDALRQRLKATMESQLTDRSKFERELSDADNEIRRLEMDRHDLIQTQGSRRGTISNLEEQCITLKEQLRIAQTDLNQQKALYVQLKTLQEQTDTALADSQGQIGQLEEELIKAKDHIHVLENQRNPNEAELLQKEISVLKQKLTQIDKEKDDLLISLDDKTEKIAMLEQELRVKDSNIDIAEGTVMDLKKKMHKTIDDSSAREQLLKTSSLEMASLKQDLEMITRTKENLMAENRQLQDDLASVTVQYRTAQTQIDDCKRHIDDLKKQLQTYVAEVRRFEDLMDHKESERNDLLEQFRSLSQEANLLETNNHSLEHEATQSKVQLSVTLDHVSDLEEKLTHQDNQITDYERKISDLRSQLLRMEEQVNHYRDQQYQTAGEVVTLRELCTRLDQQKDKLIRELQEKDEQKVKINEDVLRLRRESETLHSTLTRDRTSLDNLEKLLAESRDEALRQKVTNEELEFEIKALKQKLNDCEAKLSPATASAMFTYTTGPLPGGETITCNCCSGCPESKRGAVIDAAGASVLPKTFIFQNNKCNCCGNFNTFRRQRASQDESHAYQSGYREPNANVPQRTIVGGVDGADGPNGENFRRSLNRNVSSSSPQYSNFLYSTNFEANSMQSDFSKRYSTQ</sequence>
<evidence type="ECO:0000313" key="6">
    <source>
        <dbReference type="EMBL" id="JAV67972.1"/>
    </source>
</evidence>
<proteinExistence type="inferred from homology"/>
<evidence type="ECO:0000256" key="1">
    <source>
        <dbReference type="ARBA" id="ARBA00004114"/>
    </source>
</evidence>
<comment type="subcellular location">
    <subcellularLocation>
        <location evidence="1">Cytoplasm</location>
        <location evidence="1">Cytoskeleton</location>
        <location evidence="1">Microtubule organizing center</location>
        <location evidence="1">Centrosome</location>
        <location evidence="1">Centriole</location>
    </subcellularLocation>
</comment>
<keyword evidence="5" id="KW-0175">Coiled coil</keyword>
<comment type="similarity">
    <text evidence="4">Belongs to the CEP135/TSGA10 family.</text>
</comment>
<organism evidence="6">
    <name type="scientific">Photinus pyralis</name>
    <name type="common">Common eastern firefly</name>
    <name type="synonym">Lampyris pyralis</name>
    <dbReference type="NCBI Taxonomy" id="7054"/>
    <lineage>
        <taxon>Eukaryota</taxon>
        <taxon>Metazoa</taxon>
        <taxon>Ecdysozoa</taxon>
        <taxon>Arthropoda</taxon>
        <taxon>Hexapoda</taxon>
        <taxon>Insecta</taxon>
        <taxon>Pterygota</taxon>
        <taxon>Neoptera</taxon>
        <taxon>Endopterygota</taxon>
        <taxon>Coleoptera</taxon>
        <taxon>Polyphaga</taxon>
        <taxon>Elateriformia</taxon>
        <taxon>Elateroidea</taxon>
        <taxon>Lampyridae</taxon>
        <taxon>Lampyrinae</taxon>
        <taxon>Photinus</taxon>
    </lineage>
</organism>
<reference evidence="6" key="1">
    <citation type="journal article" date="2016" name="Sci. Rep.">
        <title>Molecular characterization of firefly nuptial gifts: a multi-omics approach sheds light on postcopulatory sexual selection.</title>
        <authorList>
            <person name="Al-Wathiqui N."/>
            <person name="Fallon T.R."/>
            <person name="South A."/>
            <person name="Weng J.K."/>
            <person name="Lewis S.M."/>
        </authorList>
    </citation>
    <scope>NUCLEOTIDE SEQUENCE</scope>
</reference>
<dbReference type="EMBL" id="GEZM01066308">
    <property type="protein sequence ID" value="JAV67972.1"/>
    <property type="molecule type" value="Transcribed_RNA"/>
</dbReference>
<evidence type="ECO:0008006" key="7">
    <source>
        <dbReference type="Google" id="ProtNLM"/>
    </source>
</evidence>
<feature type="coiled-coil region" evidence="5">
    <location>
        <begin position="478"/>
        <end position="717"/>
    </location>
</feature>
<name>A0A1Y1L2R6_PHOPY</name>
<dbReference type="Gene3D" id="1.10.287.1490">
    <property type="match status" value="1"/>
</dbReference>
<dbReference type="PANTHER" id="PTHR20544">
    <property type="entry name" value="CENTROSOMAL PROTEIN CEP135"/>
    <property type="match status" value="1"/>
</dbReference>
<dbReference type="AlphaFoldDB" id="A0A1Y1L2R6"/>
<feature type="coiled-coil region" evidence="5">
    <location>
        <begin position="308"/>
        <end position="452"/>
    </location>
</feature>
<feature type="coiled-coil region" evidence="5">
    <location>
        <begin position="753"/>
        <end position="1018"/>
    </location>
</feature>